<dbReference type="RefSeq" id="WP_207860700.1">
    <property type="nucleotide sequence ID" value="NZ_JAFREP010000019.1"/>
</dbReference>
<proteinExistence type="predicted"/>
<dbReference type="Gene3D" id="3.30.1490.20">
    <property type="entry name" value="ATP-grasp fold, A domain"/>
    <property type="match status" value="1"/>
</dbReference>
<name>A0A8J7U3S6_9BACT</name>
<reference evidence="1" key="1">
    <citation type="submission" date="2021-03" db="EMBL/GenBank/DDBJ databases">
        <authorList>
            <person name="Wang G."/>
        </authorList>
    </citation>
    <scope>NUCLEOTIDE SEQUENCE</scope>
    <source>
        <strain evidence="1">KCTC 12899</strain>
    </source>
</reference>
<organism evidence="1 2">
    <name type="scientific">Acanthopleuribacter pedis</name>
    <dbReference type="NCBI Taxonomy" id="442870"/>
    <lineage>
        <taxon>Bacteria</taxon>
        <taxon>Pseudomonadati</taxon>
        <taxon>Acidobacteriota</taxon>
        <taxon>Holophagae</taxon>
        <taxon>Acanthopleuribacterales</taxon>
        <taxon>Acanthopleuribacteraceae</taxon>
        <taxon>Acanthopleuribacter</taxon>
    </lineage>
</organism>
<dbReference type="Proteomes" id="UP000664417">
    <property type="component" value="Unassembled WGS sequence"/>
</dbReference>
<gene>
    <name evidence="1" type="ORF">J3U88_19875</name>
</gene>
<protein>
    <recommendedName>
        <fullName evidence="3">ATP-grasp domain-containing protein</fullName>
    </recommendedName>
</protein>
<dbReference type="SUPFAM" id="SSF56059">
    <property type="entry name" value="Glutathione synthetase ATP-binding domain-like"/>
    <property type="match status" value="1"/>
</dbReference>
<keyword evidence="2" id="KW-1185">Reference proteome</keyword>
<dbReference type="GO" id="GO:0005524">
    <property type="term" value="F:ATP binding"/>
    <property type="evidence" value="ECO:0007669"/>
    <property type="project" value="InterPro"/>
</dbReference>
<comment type="caution">
    <text evidence="1">The sequence shown here is derived from an EMBL/GenBank/DDBJ whole genome shotgun (WGS) entry which is preliminary data.</text>
</comment>
<dbReference type="InterPro" id="IPR013815">
    <property type="entry name" value="ATP_grasp_subdomain_1"/>
</dbReference>
<evidence type="ECO:0000313" key="1">
    <source>
        <dbReference type="EMBL" id="MBO1320748.1"/>
    </source>
</evidence>
<dbReference type="EMBL" id="JAFREP010000019">
    <property type="protein sequence ID" value="MBO1320748.1"/>
    <property type="molecule type" value="Genomic_DNA"/>
</dbReference>
<evidence type="ECO:0008006" key="3">
    <source>
        <dbReference type="Google" id="ProtNLM"/>
    </source>
</evidence>
<dbReference type="AlphaFoldDB" id="A0A8J7U3S6"/>
<accession>A0A8J7U3S6</accession>
<evidence type="ECO:0000313" key="2">
    <source>
        <dbReference type="Proteomes" id="UP000664417"/>
    </source>
</evidence>
<sequence length="363" mass="41467">MSNELSHFEHQPPGNVGPVARFLKNVITSKYIPFWTFHVPTVPYIAFLALKARSPFFFGATNPCMADHGFRPMTKHQLLDQIDPTFLPKTIVVERDANLDEVEKTLGEAGLTYPIVAKPNRGERGWRVEKVRDRESLQSYLNNSNCQVILQEYLSQPHELGVFYWRMPGEKKGHISSIVRKELYQVVGDGKSSLGNLVEAQPEKLRFFPAVRENFADRMDDIIPDGEIVVLDIVGHMSHGTVFKAANALVNERVCETFDQISAGIDGFYYGRYDVKVADLARFQTGEAPKVLEINLTASIPSHIFDPEVSIWEAYRVMFYHWNVLYEIARANNRRGVPYIRISQAVNYLKRMAQRRLTQESTS</sequence>